<feature type="domain" description="HTH luxR-type" evidence="6">
    <location>
        <begin position="168"/>
        <end position="233"/>
    </location>
</feature>
<dbReference type="PANTHER" id="PTHR43214">
    <property type="entry name" value="TWO-COMPONENT RESPONSE REGULATOR"/>
    <property type="match status" value="1"/>
</dbReference>
<dbReference type="Pfam" id="PF00072">
    <property type="entry name" value="Response_reg"/>
    <property type="match status" value="1"/>
</dbReference>
<dbReference type="PANTHER" id="PTHR43214:SF24">
    <property type="entry name" value="TRANSCRIPTIONAL REGULATORY PROTEIN NARL-RELATED"/>
    <property type="match status" value="1"/>
</dbReference>
<dbReference type="InterPro" id="IPR011006">
    <property type="entry name" value="CheY-like_superfamily"/>
</dbReference>
<feature type="domain" description="Response regulatory" evidence="7">
    <location>
        <begin position="3"/>
        <end position="118"/>
    </location>
</feature>
<keyword evidence="2" id="KW-0805">Transcription regulation</keyword>
<dbReference type="CDD" id="cd17535">
    <property type="entry name" value="REC_NarL-like"/>
    <property type="match status" value="1"/>
</dbReference>
<sequence length="236" mass="24561">MIRVLLADDHATVRSGVRLLLERAGDIEVVGEAADGAAAIGDARALRPDVVLMDARMPGIDGIEATAAITARRLAAVLVLTTYDLDEVVFGVLRAGAAGILLKTVEPDVLIDAVRRVAAGDGVMAPEVTRRVLEHFVVAPGGRSGGIVDPAEAEARADADRAPSFRLDDSSVAGLTPREREVLGVLGRGLSNAGIARTLGVTEATAKTHVSRILTKLGLVSRMQAAIAARELGLDR</sequence>
<dbReference type="GO" id="GO:0003677">
    <property type="term" value="F:DNA binding"/>
    <property type="evidence" value="ECO:0007669"/>
    <property type="project" value="UniProtKB-KW"/>
</dbReference>
<name>A0A7J5BMH8_9MICO</name>
<dbReference type="PROSITE" id="PS50043">
    <property type="entry name" value="HTH_LUXR_2"/>
    <property type="match status" value="1"/>
</dbReference>
<dbReference type="OrthoDB" id="9808843at2"/>
<accession>A0A7J5BMH8</accession>
<dbReference type="InterPro" id="IPR016032">
    <property type="entry name" value="Sig_transdc_resp-reg_C-effctor"/>
</dbReference>
<reference evidence="8 9" key="1">
    <citation type="submission" date="2019-09" db="EMBL/GenBank/DDBJ databases">
        <title>Phylogeny of genus Pseudoclavibacter and closely related genus.</title>
        <authorList>
            <person name="Li Y."/>
        </authorList>
    </citation>
    <scope>NUCLEOTIDE SEQUENCE [LARGE SCALE GENOMIC DNA]</scope>
    <source>
        <strain evidence="8 9">DSM 23821</strain>
    </source>
</reference>
<dbReference type="InterPro" id="IPR001789">
    <property type="entry name" value="Sig_transdc_resp-reg_receiver"/>
</dbReference>
<evidence type="ECO:0000313" key="9">
    <source>
        <dbReference type="Proteomes" id="UP000467240"/>
    </source>
</evidence>
<evidence type="ECO:0000313" key="8">
    <source>
        <dbReference type="EMBL" id="KAB1652733.1"/>
    </source>
</evidence>
<organism evidence="8 9">
    <name type="scientific">Pseudoclavibacter chungangensis</name>
    <dbReference type="NCBI Taxonomy" id="587635"/>
    <lineage>
        <taxon>Bacteria</taxon>
        <taxon>Bacillati</taxon>
        <taxon>Actinomycetota</taxon>
        <taxon>Actinomycetes</taxon>
        <taxon>Micrococcales</taxon>
        <taxon>Microbacteriaceae</taxon>
        <taxon>Pseudoclavibacter</taxon>
    </lineage>
</organism>
<keyword evidence="4" id="KW-0804">Transcription</keyword>
<keyword evidence="3" id="KW-0238">DNA-binding</keyword>
<dbReference type="Proteomes" id="UP000467240">
    <property type="component" value="Unassembled WGS sequence"/>
</dbReference>
<evidence type="ECO:0000256" key="2">
    <source>
        <dbReference type="ARBA" id="ARBA00023015"/>
    </source>
</evidence>
<dbReference type="InterPro" id="IPR000792">
    <property type="entry name" value="Tscrpt_reg_LuxR_C"/>
</dbReference>
<dbReference type="Gene3D" id="3.40.50.2300">
    <property type="match status" value="1"/>
</dbReference>
<evidence type="ECO:0000256" key="5">
    <source>
        <dbReference type="PROSITE-ProRule" id="PRU00169"/>
    </source>
</evidence>
<dbReference type="SUPFAM" id="SSF46894">
    <property type="entry name" value="C-terminal effector domain of the bipartite response regulators"/>
    <property type="match status" value="1"/>
</dbReference>
<proteinExistence type="predicted"/>
<dbReference type="InterPro" id="IPR039420">
    <property type="entry name" value="WalR-like"/>
</dbReference>
<dbReference type="EMBL" id="WBJZ01000028">
    <property type="protein sequence ID" value="KAB1652733.1"/>
    <property type="molecule type" value="Genomic_DNA"/>
</dbReference>
<dbReference type="Pfam" id="PF00196">
    <property type="entry name" value="GerE"/>
    <property type="match status" value="1"/>
</dbReference>
<dbReference type="SUPFAM" id="SSF52172">
    <property type="entry name" value="CheY-like"/>
    <property type="match status" value="1"/>
</dbReference>
<dbReference type="AlphaFoldDB" id="A0A7J5BMH8"/>
<evidence type="ECO:0000256" key="4">
    <source>
        <dbReference type="ARBA" id="ARBA00023163"/>
    </source>
</evidence>
<evidence type="ECO:0000259" key="7">
    <source>
        <dbReference type="PROSITE" id="PS50110"/>
    </source>
</evidence>
<dbReference type="SMART" id="SM00448">
    <property type="entry name" value="REC"/>
    <property type="match status" value="1"/>
</dbReference>
<keyword evidence="1 5" id="KW-0597">Phosphoprotein</keyword>
<dbReference type="InterPro" id="IPR058245">
    <property type="entry name" value="NreC/VraR/RcsB-like_REC"/>
</dbReference>
<feature type="modified residue" description="4-aspartylphosphate" evidence="5">
    <location>
        <position position="54"/>
    </location>
</feature>
<protein>
    <submittedName>
        <fullName evidence="8">Response regulator transcription factor</fullName>
    </submittedName>
</protein>
<dbReference type="PRINTS" id="PR00038">
    <property type="entry name" value="HTHLUXR"/>
</dbReference>
<keyword evidence="9" id="KW-1185">Reference proteome</keyword>
<dbReference type="CDD" id="cd06170">
    <property type="entry name" value="LuxR_C_like"/>
    <property type="match status" value="1"/>
</dbReference>
<comment type="caution">
    <text evidence="8">The sequence shown here is derived from an EMBL/GenBank/DDBJ whole genome shotgun (WGS) entry which is preliminary data.</text>
</comment>
<dbReference type="PROSITE" id="PS50110">
    <property type="entry name" value="RESPONSE_REGULATORY"/>
    <property type="match status" value="1"/>
</dbReference>
<dbReference type="GO" id="GO:0000160">
    <property type="term" value="P:phosphorelay signal transduction system"/>
    <property type="evidence" value="ECO:0007669"/>
    <property type="project" value="InterPro"/>
</dbReference>
<evidence type="ECO:0000256" key="3">
    <source>
        <dbReference type="ARBA" id="ARBA00023125"/>
    </source>
</evidence>
<gene>
    <name evidence="8" type="ORF">F8O01_16240</name>
</gene>
<evidence type="ECO:0000259" key="6">
    <source>
        <dbReference type="PROSITE" id="PS50043"/>
    </source>
</evidence>
<dbReference type="SMART" id="SM00421">
    <property type="entry name" value="HTH_LUXR"/>
    <property type="match status" value="1"/>
</dbReference>
<evidence type="ECO:0000256" key="1">
    <source>
        <dbReference type="ARBA" id="ARBA00022553"/>
    </source>
</evidence>
<dbReference type="RefSeq" id="WP_158041961.1">
    <property type="nucleotide sequence ID" value="NZ_JACCFV010000001.1"/>
</dbReference>
<dbReference type="GO" id="GO:0006355">
    <property type="term" value="P:regulation of DNA-templated transcription"/>
    <property type="evidence" value="ECO:0007669"/>
    <property type="project" value="InterPro"/>
</dbReference>